<dbReference type="InterPro" id="IPR000847">
    <property type="entry name" value="LysR_HTH_N"/>
</dbReference>
<organism evidence="7 8">
    <name type="scientific">Bosea psychrotolerans</name>
    <dbReference type="NCBI Taxonomy" id="1871628"/>
    <lineage>
        <taxon>Bacteria</taxon>
        <taxon>Pseudomonadati</taxon>
        <taxon>Pseudomonadota</taxon>
        <taxon>Alphaproteobacteria</taxon>
        <taxon>Hyphomicrobiales</taxon>
        <taxon>Boseaceae</taxon>
        <taxon>Bosea</taxon>
    </lineage>
</organism>
<dbReference type="Gene3D" id="3.40.190.290">
    <property type="match status" value="1"/>
</dbReference>
<dbReference type="RefSeq" id="WP_181011674.1">
    <property type="nucleotide sequence ID" value="NZ_PQFZ01000001.1"/>
</dbReference>
<dbReference type="SUPFAM" id="SSF53850">
    <property type="entry name" value="Periplasmic binding protein-like II"/>
    <property type="match status" value="1"/>
</dbReference>
<dbReference type="InterPro" id="IPR036390">
    <property type="entry name" value="WH_DNA-bd_sf"/>
</dbReference>
<keyword evidence="8" id="KW-1185">Reference proteome</keyword>
<dbReference type="GO" id="GO:2000142">
    <property type="term" value="P:regulation of DNA-templated transcription initiation"/>
    <property type="evidence" value="ECO:0007669"/>
    <property type="project" value="TreeGrafter"/>
</dbReference>
<dbReference type="PANTHER" id="PTHR30293">
    <property type="entry name" value="TRANSCRIPTIONAL REGULATORY PROTEIN NAC-RELATED"/>
    <property type="match status" value="1"/>
</dbReference>
<accession>A0A2S4MQ58</accession>
<reference evidence="7 8" key="1">
    <citation type="submission" date="2018-01" db="EMBL/GenBank/DDBJ databases">
        <title>Genomic Encyclopedia of Type Strains, Phase III (KMG-III): the genomes of soil and plant-associated and newly described type strains.</title>
        <authorList>
            <person name="Whitman W."/>
        </authorList>
    </citation>
    <scope>NUCLEOTIDE SEQUENCE [LARGE SCALE GENOMIC DNA]</scope>
    <source>
        <strain evidence="7 8">1131</strain>
    </source>
</reference>
<dbReference type="Pfam" id="PF03466">
    <property type="entry name" value="LysR_substrate"/>
    <property type="match status" value="1"/>
</dbReference>
<dbReference type="EMBL" id="PQFZ01000001">
    <property type="protein sequence ID" value="POR56874.1"/>
    <property type="molecule type" value="Genomic_DNA"/>
</dbReference>
<dbReference type="Proteomes" id="UP000236919">
    <property type="component" value="Unassembled WGS sequence"/>
</dbReference>
<dbReference type="InterPro" id="IPR036388">
    <property type="entry name" value="WH-like_DNA-bd_sf"/>
</dbReference>
<evidence type="ECO:0000313" key="7">
    <source>
        <dbReference type="EMBL" id="POR56874.1"/>
    </source>
</evidence>
<proteinExistence type="inferred from homology"/>
<dbReference type="Pfam" id="PF00126">
    <property type="entry name" value="HTH_1"/>
    <property type="match status" value="1"/>
</dbReference>
<evidence type="ECO:0000256" key="2">
    <source>
        <dbReference type="ARBA" id="ARBA00023015"/>
    </source>
</evidence>
<keyword evidence="4" id="KW-0010">Activator</keyword>
<comment type="caution">
    <text evidence="7">The sequence shown here is derived from an EMBL/GenBank/DDBJ whole genome shotgun (WGS) entry which is preliminary data.</text>
</comment>
<dbReference type="AlphaFoldDB" id="A0A2S4MQ58"/>
<keyword evidence="5" id="KW-0804">Transcription</keyword>
<dbReference type="FunFam" id="1.10.10.10:FF:000001">
    <property type="entry name" value="LysR family transcriptional regulator"/>
    <property type="match status" value="1"/>
</dbReference>
<dbReference type="InterPro" id="IPR005119">
    <property type="entry name" value="LysR_subst-bd"/>
</dbReference>
<evidence type="ECO:0000313" key="8">
    <source>
        <dbReference type="Proteomes" id="UP000236919"/>
    </source>
</evidence>
<comment type="similarity">
    <text evidence="1">Belongs to the LysR transcriptional regulatory family.</text>
</comment>
<dbReference type="SUPFAM" id="SSF46785">
    <property type="entry name" value="Winged helix' DNA-binding domain"/>
    <property type="match status" value="1"/>
</dbReference>
<evidence type="ECO:0000256" key="1">
    <source>
        <dbReference type="ARBA" id="ARBA00009437"/>
    </source>
</evidence>
<keyword evidence="2" id="KW-0805">Transcription regulation</keyword>
<keyword evidence="3" id="KW-0238">DNA-binding</keyword>
<dbReference type="PRINTS" id="PR00039">
    <property type="entry name" value="HTHLYSR"/>
</dbReference>
<dbReference type="GO" id="GO:0003677">
    <property type="term" value="F:DNA binding"/>
    <property type="evidence" value="ECO:0007669"/>
    <property type="project" value="UniProtKB-KW"/>
</dbReference>
<evidence type="ECO:0000259" key="6">
    <source>
        <dbReference type="PROSITE" id="PS50931"/>
    </source>
</evidence>
<evidence type="ECO:0000256" key="4">
    <source>
        <dbReference type="ARBA" id="ARBA00023159"/>
    </source>
</evidence>
<sequence length="322" mass="35048">MDSRKLGYFASVARAGSFSRAAEELRIAQPALSRRIRELEDELGQPLLVRHGRGVRLTALGASVLQRAEEIEHLLAQIKTDARQDRPALRGSVSLGLPPAAGLLLGPPLAAHMAQAYPEIVLNLREGVSSLIHEWLAEKRIDVGLVYNAMPVDGFRIVPLLRERMVLVGPPGDTRRIGETPEIRIKDIAGLPLIMPSLPHNNRRVLEQAAARHEVRLAIRSEVDSVALTKAMVRVGQGYTILTHASVQAEVARGELSRRAIDNPPILATLALIMRQSTLAEPLARQLGSEIEALLAGLCGTEAWPGATLIPPIQAATPKRRR</sequence>
<dbReference type="PANTHER" id="PTHR30293:SF0">
    <property type="entry name" value="NITROGEN ASSIMILATION REGULATORY PROTEIN NAC"/>
    <property type="match status" value="1"/>
</dbReference>
<protein>
    <submittedName>
        <fullName evidence="7">LysR family transcriptional regulator</fullName>
    </submittedName>
</protein>
<evidence type="ECO:0000256" key="3">
    <source>
        <dbReference type="ARBA" id="ARBA00023125"/>
    </source>
</evidence>
<name>A0A2S4MQ58_9HYPH</name>
<dbReference type="PROSITE" id="PS50931">
    <property type="entry name" value="HTH_LYSR"/>
    <property type="match status" value="1"/>
</dbReference>
<evidence type="ECO:0000256" key="5">
    <source>
        <dbReference type="ARBA" id="ARBA00023163"/>
    </source>
</evidence>
<dbReference type="GO" id="GO:0003700">
    <property type="term" value="F:DNA-binding transcription factor activity"/>
    <property type="evidence" value="ECO:0007669"/>
    <property type="project" value="InterPro"/>
</dbReference>
<feature type="domain" description="HTH lysR-type" evidence="6">
    <location>
        <begin position="1"/>
        <end position="58"/>
    </location>
</feature>
<dbReference type="Gene3D" id="1.10.10.10">
    <property type="entry name" value="Winged helix-like DNA-binding domain superfamily/Winged helix DNA-binding domain"/>
    <property type="match status" value="1"/>
</dbReference>
<gene>
    <name evidence="7" type="ORF">CYD53_101397</name>
</gene>